<feature type="domain" description="DUF5621" evidence="1">
    <location>
        <begin position="279"/>
        <end position="380"/>
    </location>
</feature>
<evidence type="ECO:0000313" key="3">
    <source>
        <dbReference type="Proteomes" id="UP001139721"/>
    </source>
</evidence>
<evidence type="ECO:0000259" key="1">
    <source>
        <dbReference type="Pfam" id="PF18532"/>
    </source>
</evidence>
<gene>
    <name evidence="2" type="ORF">LOX96_05295</name>
</gene>
<dbReference type="Gene3D" id="1.10.1240.80">
    <property type="match status" value="1"/>
</dbReference>
<evidence type="ECO:0000313" key="2">
    <source>
        <dbReference type="EMBL" id="MCL9683498.1"/>
    </source>
</evidence>
<dbReference type="InterPro" id="IPR040945">
    <property type="entry name" value="DUF5621"/>
</dbReference>
<dbReference type="Proteomes" id="UP001139721">
    <property type="component" value="Unassembled WGS sequence"/>
</dbReference>
<proteinExistence type="predicted"/>
<comment type="caution">
    <text evidence="2">The sequence shown here is derived from an EMBL/GenBank/DDBJ whole genome shotgun (WGS) entry which is preliminary data.</text>
</comment>
<dbReference type="RefSeq" id="WP_250421005.1">
    <property type="nucleotide sequence ID" value="NZ_JAJKBJ010000004.1"/>
</dbReference>
<dbReference type="Pfam" id="PF18532">
    <property type="entry name" value="DUF5621"/>
    <property type="match status" value="1"/>
</dbReference>
<protein>
    <submittedName>
        <fullName evidence="2">DUF5621 domain-containing protein</fullName>
    </submittedName>
</protein>
<keyword evidence="3" id="KW-1185">Reference proteome</keyword>
<sequence>MKNKVVSLFFLGTNCHRSSYQDALTNFYKAAKKNGTAARLFDGVGSDPEHLSDKHPTPGQYVYDAEENIKKKISSKISQGVSDLMKRLTGCLAGDGMDDLLFESILYLENLIKNNGGKMPETVNLHGFSRGADACLRLANLLDTMYPEVKVNLFLIDQVPGPGRGDHPSSYTIPKNVQRFESVLMLHEYTPGFDPQDRNHYVLASPHTTKVSTKVYPGWHGKAMLLSTDKKTNHVPRLLHDDFFRFAKETGSLPQDALIPPYKIMKTWTEYDDEIAHVLSPADRFHEYNQMQENWWFYAKGTQLNTRDVLTEHKYYSQDHQLFVNQEHGELFQKFYPNLFDRFLNGKKVPEEEVIKELGSLDEETPEFYERFCRICSIKEGQPLPEPRNAAFHFHTPLGDTPVKDELTFLKHSITAIINYSLYHSQEDTLDTKIATKWLKEILDKAHQMEPEQATQSLHKAIYAVTQYLSSGENPTGYMALQLKKLSQTPERLVQAADKFLEEHYNSNPELHPKQQKYIVKVRQELQEIKDSEHLDYFQKLKEVKSILSNTADHLQQLQMNDDSVISINFLAEAYHKRSKLPTFNQLITGLNALSAPGYAETSLASDIGKDFEAYYKRNLFWNSVNKILSAIMPISIPPFVSSEKSDLAHRIYTKLGELDKSGQGNNLTEISKVLTEGQKGLHEIYVSNKALSKGEFDKTMEKSQGKLNSEISVLPLESIHPLNSLAQ</sequence>
<dbReference type="AlphaFoldDB" id="A0A9X2IC87"/>
<accession>A0A9X2IC87</accession>
<name>A0A9X2IC87_9GAMM</name>
<reference evidence="2" key="1">
    <citation type="submission" date="2021-11" db="EMBL/GenBank/DDBJ databases">
        <title>Legionella maioricencis sp. nov., a new species isolated from hot water samples in Mallorca.</title>
        <authorList>
            <person name="Crespi S."/>
            <person name="Drasar V."/>
            <person name="Salva-Serra F."/>
            <person name="Jaen-Luchoro D."/>
            <person name="Pineiro-Iglesias B."/>
            <person name="Aliaga F."/>
            <person name="Fernandez-Juarez V."/>
            <person name="Coll G."/>
            <person name="Moore E.R.B."/>
            <person name="Bennasar-Figueras A."/>
        </authorList>
    </citation>
    <scope>NUCLEOTIDE SEQUENCE</scope>
    <source>
        <strain evidence="2">HCPI-6</strain>
    </source>
</reference>
<organism evidence="2 3">
    <name type="scientific">Legionella maioricensis</name>
    <dbReference type="NCBI Taxonomy" id="2896528"/>
    <lineage>
        <taxon>Bacteria</taxon>
        <taxon>Pseudomonadati</taxon>
        <taxon>Pseudomonadota</taxon>
        <taxon>Gammaproteobacteria</taxon>
        <taxon>Legionellales</taxon>
        <taxon>Legionellaceae</taxon>
        <taxon>Legionella</taxon>
    </lineage>
</organism>
<dbReference type="EMBL" id="JAJKBJ010000004">
    <property type="protein sequence ID" value="MCL9683498.1"/>
    <property type="molecule type" value="Genomic_DNA"/>
</dbReference>